<dbReference type="AlphaFoldDB" id="A0AAU7P9X5"/>
<reference evidence="1" key="1">
    <citation type="submission" date="2024-02" db="EMBL/GenBank/DDBJ databases">
        <title>Complete genome sequence of Xanthomonas sp. 10-10.</title>
        <authorList>
            <person name="Biessy A."/>
            <person name="Ciotola M."/>
            <person name="Cadieux M."/>
            <person name="Soufiane B."/>
            <person name="Laforest M."/>
            <person name="Filion M."/>
        </authorList>
    </citation>
    <scope>NUCLEOTIDE SEQUENCE</scope>
    <source>
        <strain evidence="1">10-10</strain>
    </source>
</reference>
<dbReference type="RefSeq" id="WP_349656862.1">
    <property type="nucleotide sequence ID" value="NZ_CP144460.1"/>
</dbReference>
<name>A0AAU7P9X5_9XANT</name>
<protein>
    <recommendedName>
        <fullName evidence="2">Transposase</fullName>
    </recommendedName>
</protein>
<gene>
    <name evidence="1" type="ORF">VZ068_02985</name>
</gene>
<evidence type="ECO:0008006" key="2">
    <source>
        <dbReference type="Google" id="ProtNLM"/>
    </source>
</evidence>
<dbReference type="EMBL" id="CP144460">
    <property type="protein sequence ID" value="XBS38526.1"/>
    <property type="molecule type" value="Genomic_DNA"/>
</dbReference>
<sequence>MLATHVAASGTAFIDIHAPARYRRRYGCRQRKAQWFADGFTAARRHRCIAEQGLHASQLPKVISR</sequence>
<accession>A0AAU7P9X5</accession>
<organism evidence="1">
    <name type="scientific">Xanthomonas sp. 10-10</name>
    <dbReference type="NCBI Taxonomy" id="3115848"/>
    <lineage>
        <taxon>Bacteria</taxon>
        <taxon>Pseudomonadati</taxon>
        <taxon>Pseudomonadota</taxon>
        <taxon>Gammaproteobacteria</taxon>
        <taxon>Lysobacterales</taxon>
        <taxon>Lysobacteraceae</taxon>
        <taxon>Xanthomonas</taxon>
    </lineage>
</organism>
<proteinExistence type="predicted"/>
<evidence type="ECO:0000313" key="1">
    <source>
        <dbReference type="EMBL" id="XBS38526.1"/>
    </source>
</evidence>